<gene>
    <name evidence="2" type="ORF">COCSUDRAFT_38301</name>
</gene>
<protein>
    <recommendedName>
        <fullName evidence="1">Fe/B12 periplasmic-binding domain-containing protein</fullName>
    </recommendedName>
</protein>
<accession>I0YM68</accession>
<dbReference type="PROSITE" id="PS50983">
    <property type="entry name" value="FE_B12_PBP"/>
    <property type="match status" value="1"/>
</dbReference>
<comment type="caution">
    <text evidence="2">The sequence shown here is derived from an EMBL/GenBank/DDBJ whole genome shotgun (WGS) entry which is preliminary data.</text>
</comment>
<proteinExistence type="predicted"/>
<dbReference type="Gene3D" id="3.40.50.1980">
    <property type="entry name" value="Nitrogenase molybdenum iron protein domain"/>
    <property type="match status" value="1"/>
</dbReference>
<dbReference type="Proteomes" id="UP000007264">
    <property type="component" value="Unassembled WGS sequence"/>
</dbReference>
<dbReference type="PANTHER" id="PTHR42860">
    <property type="entry name" value="VITAMIN B12-BINDING PROTEIN"/>
    <property type="match status" value="1"/>
</dbReference>
<dbReference type="eggNOG" id="ENOG502ST64">
    <property type="taxonomic scope" value="Eukaryota"/>
</dbReference>
<dbReference type="KEGG" id="csl:COCSUDRAFT_38301"/>
<keyword evidence="3" id="KW-1185">Reference proteome</keyword>
<dbReference type="InterPro" id="IPR051030">
    <property type="entry name" value="Vitamin_B12-ABC_binding"/>
</dbReference>
<evidence type="ECO:0000313" key="3">
    <source>
        <dbReference type="Proteomes" id="UP000007264"/>
    </source>
</evidence>
<dbReference type="InterPro" id="IPR002491">
    <property type="entry name" value="ABC_transptr_periplasmic_BD"/>
</dbReference>
<dbReference type="STRING" id="574566.I0YM68"/>
<dbReference type="EMBL" id="AGSI01000019">
    <property type="protein sequence ID" value="EIE19487.1"/>
    <property type="molecule type" value="Genomic_DNA"/>
</dbReference>
<dbReference type="RefSeq" id="XP_005644031.1">
    <property type="nucleotide sequence ID" value="XM_005643974.1"/>
</dbReference>
<dbReference type="SUPFAM" id="SSF53807">
    <property type="entry name" value="Helical backbone' metal receptor"/>
    <property type="match status" value="1"/>
</dbReference>
<dbReference type="OrthoDB" id="2011960at2759"/>
<reference evidence="2 3" key="1">
    <citation type="journal article" date="2012" name="Genome Biol.">
        <title>The genome of the polar eukaryotic microalga coccomyxa subellipsoidea reveals traits of cold adaptation.</title>
        <authorList>
            <person name="Blanc G."/>
            <person name="Agarkova I."/>
            <person name="Grimwood J."/>
            <person name="Kuo A."/>
            <person name="Brueggeman A."/>
            <person name="Dunigan D."/>
            <person name="Gurnon J."/>
            <person name="Ladunga I."/>
            <person name="Lindquist E."/>
            <person name="Lucas S."/>
            <person name="Pangilinan J."/>
            <person name="Proschold T."/>
            <person name="Salamov A."/>
            <person name="Schmutz J."/>
            <person name="Weeks D."/>
            <person name="Yamada T."/>
            <person name="Claverie J.M."/>
            <person name="Grigoriev I."/>
            <person name="Van Etten J."/>
            <person name="Lomsadze A."/>
            <person name="Borodovsky M."/>
        </authorList>
    </citation>
    <scope>NUCLEOTIDE SEQUENCE [LARGE SCALE GENOMIC DNA]</scope>
    <source>
        <strain evidence="2 3">C-169</strain>
    </source>
</reference>
<evidence type="ECO:0000313" key="2">
    <source>
        <dbReference type="EMBL" id="EIE19487.1"/>
    </source>
</evidence>
<feature type="domain" description="Fe/B12 periplasmic-binding" evidence="1">
    <location>
        <begin position="1"/>
        <end position="118"/>
    </location>
</feature>
<name>I0YM68_COCSC</name>
<dbReference type="AlphaFoldDB" id="I0YM68"/>
<sequence>MVLESLQPLKIGGLWLPEMVDLSGGDQELLEPGATGRSIAWDEVRTFAPEVLVVAGGAGGPAGALGPVSELAALPGWWGLPAVKTGRVYILDAPLLLRAGPRIVDGVEVLARILHPDLVLRRCPEKAVLKLALHGGQRCRQRLVPNYFLPYR</sequence>
<dbReference type="GeneID" id="17037455"/>
<evidence type="ECO:0000259" key="1">
    <source>
        <dbReference type="PROSITE" id="PS50983"/>
    </source>
</evidence>
<dbReference type="PANTHER" id="PTHR42860:SF1">
    <property type="entry name" value="VITAMIN B12-BINDING PROTEIN"/>
    <property type="match status" value="1"/>
</dbReference>
<organism evidence="2 3">
    <name type="scientific">Coccomyxa subellipsoidea (strain C-169)</name>
    <name type="common">Green microalga</name>
    <dbReference type="NCBI Taxonomy" id="574566"/>
    <lineage>
        <taxon>Eukaryota</taxon>
        <taxon>Viridiplantae</taxon>
        <taxon>Chlorophyta</taxon>
        <taxon>core chlorophytes</taxon>
        <taxon>Trebouxiophyceae</taxon>
        <taxon>Trebouxiophyceae incertae sedis</taxon>
        <taxon>Coccomyxaceae</taxon>
        <taxon>Coccomyxa</taxon>
        <taxon>Coccomyxa subellipsoidea</taxon>
    </lineage>
</organism>